<proteinExistence type="predicted"/>
<dbReference type="EMBL" id="JAVREO010000010">
    <property type="protein sequence ID" value="MDT0268298.1"/>
    <property type="molecule type" value="Genomic_DNA"/>
</dbReference>
<dbReference type="CDD" id="cd04301">
    <property type="entry name" value="NAT_SF"/>
    <property type="match status" value="1"/>
</dbReference>
<dbReference type="RefSeq" id="WP_311668382.1">
    <property type="nucleotide sequence ID" value="NZ_JAVREO010000010.1"/>
</dbReference>
<dbReference type="Gene3D" id="3.40.630.30">
    <property type="match status" value="1"/>
</dbReference>
<dbReference type="Proteomes" id="UP001183410">
    <property type="component" value="Unassembled WGS sequence"/>
</dbReference>
<reference evidence="3" key="1">
    <citation type="submission" date="2023-07" db="EMBL/GenBank/DDBJ databases">
        <title>30 novel species of actinomycetes from the DSMZ collection.</title>
        <authorList>
            <person name="Nouioui I."/>
        </authorList>
    </citation>
    <scope>NUCLEOTIDE SEQUENCE [LARGE SCALE GENOMIC DNA]</scope>
    <source>
        <strain evidence="3">DSM 44915</strain>
    </source>
</reference>
<evidence type="ECO:0000259" key="1">
    <source>
        <dbReference type="PROSITE" id="PS51186"/>
    </source>
</evidence>
<accession>A0ABU2JVN8</accession>
<dbReference type="PROSITE" id="PS51186">
    <property type="entry name" value="GNAT"/>
    <property type="match status" value="1"/>
</dbReference>
<dbReference type="InterPro" id="IPR016181">
    <property type="entry name" value="Acyl_CoA_acyltransferase"/>
</dbReference>
<evidence type="ECO:0000313" key="3">
    <source>
        <dbReference type="Proteomes" id="UP001183410"/>
    </source>
</evidence>
<organism evidence="2 3">
    <name type="scientific">Streptomyces chisholmiae</name>
    <dbReference type="NCBI Taxonomy" id="3075540"/>
    <lineage>
        <taxon>Bacteria</taxon>
        <taxon>Bacillati</taxon>
        <taxon>Actinomycetota</taxon>
        <taxon>Actinomycetes</taxon>
        <taxon>Kitasatosporales</taxon>
        <taxon>Streptomycetaceae</taxon>
        <taxon>Streptomyces</taxon>
    </lineage>
</organism>
<gene>
    <name evidence="2" type="ORF">RM844_18610</name>
</gene>
<evidence type="ECO:0000313" key="2">
    <source>
        <dbReference type="EMBL" id="MDT0268298.1"/>
    </source>
</evidence>
<sequence length="148" mass="15961">MPPAKDIPSPAASSGPPSYQWRGRFHNAEAEELHAEGFGHAVEAQRDWWGRFNRHSLGWVCARRPSGPLVGLVNVAWDGAGHAFLLDTVVARAERGRGVGRELVRHAVAGARAAGCAWLHVDYEPGLGAFYDASLGFRPTEAGLIGLR</sequence>
<feature type="domain" description="N-acetyltransferase" evidence="1">
    <location>
        <begin position="17"/>
        <end position="148"/>
    </location>
</feature>
<dbReference type="Pfam" id="PF00583">
    <property type="entry name" value="Acetyltransf_1"/>
    <property type="match status" value="1"/>
</dbReference>
<comment type="caution">
    <text evidence="2">The sequence shown here is derived from an EMBL/GenBank/DDBJ whole genome shotgun (WGS) entry which is preliminary data.</text>
</comment>
<protein>
    <submittedName>
        <fullName evidence="2">GNAT family N-acetyltransferase</fullName>
    </submittedName>
</protein>
<dbReference type="InterPro" id="IPR000182">
    <property type="entry name" value="GNAT_dom"/>
</dbReference>
<name>A0ABU2JVN8_9ACTN</name>
<dbReference type="SUPFAM" id="SSF55729">
    <property type="entry name" value="Acyl-CoA N-acyltransferases (Nat)"/>
    <property type="match status" value="1"/>
</dbReference>
<keyword evidence="3" id="KW-1185">Reference proteome</keyword>